<reference evidence="3 4" key="1">
    <citation type="journal article" date="2019" name="PLoS Negl. Trop. Dis.">
        <title>Whole genome sequencing of Entamoeba nuttalli reveals mammalian host-related molecular signatures and a novel octapeptide-repeat surface protein.</title>
        <authorList>
            <person name="Tanaka M."/>
            <person name="Makiuchi T."/>
            <person name="Komiyama T."/>
            <person name="Shiina T."/>
            <person name="Osaki K."/>
            <person name="Tachibana H."/>
        </authorList>
    </citation>
    <scope>NUCLEOTIDE SEQUENCE [LARGE SCALE GENOMIC DNA]</scope>
    <source>
        <strain evidence="3 4">P19-061405</strain>
    </source>
</reference>
<feature type="coiled-coil region" evidence="1">
    <location>
        <begin position="202"/>
        <end position="258"/>
    </location>
</feature>
<proteinExistence type="predicted"/>
<dbReference type="Pfam" id="PF07534">
    <property type="entry name" value="TLD"/>
    <property type="match status" value="1"/>
</dbReference>
<dbReference type="EMBL" id="BAAFRS010000085">
    <property type="protein sequence ID" value="GAB1221882.1"/>
    <property type="molecule type" value="Genomic_DNA"/>
</dbReference>
<comment type="caution">
    <text evidence="3">The sequence shown here is derived from an EMBL/GenBank/DDBJ whole genome shotgun (WGS) entry which is preliminary data.</text>
</comment>
<evidence type="ECO:0000313" key="4">
    <source>
        <dbReference type="Proteomes" id="UP001628156"/>
    </source>
</evidence>
<name>A0ABQ0DGR2_9EUKA</name>
<protein>
    <recommendedName>
        <fullName evidence="2">TLDc domain-containing protein</fullName>
    </recommendedName>
</protein>
<evidence type="ECO:0000259" key="2">
    <source>
        <dbReference type="Pfam" id="PF07534"/>
    </source>
</evidence>
<feature type="coiled-coil region" evidence="1">
    <location>
        <begin position="62"/>
        <end position="96"/>
    </location>
</feature>
<feature type="coiled-coil region" evidence="1">
    <location>
        <begin position="143"/>
        <end position="170"/>
    </location>
</feature>
<gene>
    <name evidence="3" type="ORF">ENUP19_0085G0105</name>
</gene>
<dbReference type="InterPro" id="IPR006571">
    <property type="entry name" value="TLDc_dom"/>
</dbReference>
<dbReference type="Proteomes" id="UP001628156">
    <property type="component" value="Unassembled WGS sequence"/>
</dbReference>
<sequence>MTISSKVETLQREIDSLKESINEIRDFCHTVINDNSQIQREKFNIVENKKNSQIEELENTCNRRFEELENTCNSQIEELENTYKNQIEELKIVNNNRINKLESQIEKCVSTQKLYSQNKIIEDINKIIEETTMSNGSNEMATTKAIETMIEKLKNENKQLSIQMNENTSRIETNETNIFIHEIVIKDILKNIQIQDANKSLIKELIEEKMKQENLMVMYKEQELHQEKEKLDNKSSNLIEITNEVENTQKTYNSTEKQPEVPLVESEVQQLEEWTNRKVGNILFDSDIDDWKVDTSVFDQRIKNKAHIIIIIEDTEGNKFGGYVNSKIDKVDERIYDSKLFVFSLESKGRIEGMLKFDIEQPQYAFTLYGQSRNWLCKFGSNDIWVFKDNNNKEKSDCRQSSFEYKGIRNVLCGGEQFTPKRIVVIQMK</sequence>
<accession>A0ABQ0DGR2</accession>
<organism evidence="3 4">
    <name type="scientific">Entamoeba nuttalli</name>
    <dbReference type="NCBI Taxonomy" id="412467"/>
    <lineage>
        <taxon>Eukaryota</taxon>
        <taxon>Amoebozoa</taxon>
        <taxon>Evosea</taxon>
        <taxon>Archamoebae</taxon>
        <taxon>Mastigamoebida</taxon>
        <taxon>Entamoebidae</taxon>
        <taxon>Entamoeba</taxon>
    </lineage>
</organism>
<feature type="domain" description="TLDc" evidence="2">
    <location>
        <begin position="281"/>
        <end position="395"/>
    </location>
</feature>
<evidence type="ECO:0000313" key="3">
    <source>
        <dbReference type="EMBL" id="GAB1221882.1"/>
    </source>
</evidence>
<keyword evidence="4" id="KW-1185">Reference proteome</keyword>
<evidence type="ECO:0000256" key="1">
    <source>
        <dbReference type="SAM" id="Coils"/>
    </source>
</evidence>
<keyword evidence="1" id="KW-0175">Coiled coil</keyword>